<name>A0AAD4UUW6_PRUDU</name>
<reference evidence="2 3" key="1">
    <citation type="journal article" date="2022" name="G3 (Bethesda)">
        <title>Whole-genome sequence and methylome profiling of the almond [Prunus dulcis (Mill.) D.A. Webb] cultivar 'Nonpareil'.</title>
        <authorList>
            <person name="D'Amico-Willman K.M."/>
            <person name="Ouma W.Z."/>
            <person name="Meulia T."/>
            <person name="Sideli G.M."/>
            <person name="Gradziel T.M."/>
            <person name="Fresnedo-Ramirez J."/>
        </authorList>
    </citation>
    <scope>NUCLEOTIDE SEQUENCE [LARGE SCALE GENOMIC DNA]</scope>
    <source>
        <strain evidence="2">Clone GOH B32 T37-40</strain>
    </source>
</reference>
<dbReference type="Proteomes" id="UP001054821">
    <property type="component" value="Chromosome 8"/>
</dbReference>
<gene>
    <name evidence="2" type="ORF">L3X38_041415</name>
</gene>
<comment type="caution">
    <text evidence="2">The sequence shown here is derived from an EMBL/GenBank/DDBJ whole genome shotgun (WGS) entry which is preliminary data.</text>
</comment>
<dbReference type="EMBL" id="JAJFAZ020000008">
    <property type="protein sequence ID" value="KAI5312242.1"/>
    <property type="molecule type" value="Genomic_DNA"/>
</dbReference>
<protein>
    <submittedName>
        <fullName evidence="2">Uncharacterized protein</fullName>
    </submittedName>
</protein>
<evidence type="ECO:0000313" key="2">
    <source>
        <dbReference type="EMBL" id="KAI5312242.1"/>
    </source>
</evidence>
<keyword evidence="1" id="KW-0732">Signal</keyword>
<feature type="chain" id="PRO_5042132157" evidence="1">
    <location>
        <begin position="21"/>
        <end position="91"/>
    </location>
</feature>
<evidence type="ECO:0000256" key="1">
    <source>
        <dbReference type="SAM" id="SignalP"/>
    </source>
</evidence>
<evidence type="ECO:0000313" key="3">
    <source>
        <dbReference type="Proteomes" id="UP001054821"/>
    </source>
</evidence>
<keyword evidence="3" id="KW-1185">Reference proteome</keyword>
<proteinExistence type="predicted"/>
<sequence length="91" mass="10351">MTCTLPFFSLHTFLISVLISDEISDMSESLKKEVGESKKRANEIILKDMEERLKKQQEAMEEFWKLQSGKKDAILEGQGEGMVSEHGQGMN</sequence>
<accession>A0AAD4UUW6</accession>
<dbReference type="AlphaFoldDB" id="A0AAD4UUW6"/>
<feature type="signal peptide" evidence="1">
    <location>
        <begin position="1"/>
        <end position="20"/>
    </location>
</feature>
<organism evidence="2 3">
    <name type="scientific">Prunus dulcis</name>
    <name type="common">Almond</name>
    <name type="synonym">Amygdalus dulcis</name>
    <dbReference type="NCBI Taxonomy" id="3755"/>
    <lineage>
        <taxon>Eukaryota</taxon>
        <taxon>Viridiplantae</taxon>
        <taxon>Streptophyta</taxon>
        <taxon>Embryophyta</taxon>
        <taxon>Tracheophyta</taxon>
        <taxon>Spermatophyta</taxon>
        <taxon>Magnoliopsida</taxon>
        <taxon>eudicotyledons</taxon>
        <taxon>Gunneridae</taxon>
        <taxon>Pentapetalae</taxon>
        <taxon>rosids</taxon>
        <taxon>fabids</taxon>
        <taxon>Rosales</taxon>
        <taxon>Rosaceae</taxon>
        <taxon>Amygdaloideae</taxon>
        <taxon>Amygdaleae</taxon>
        <taxon>Prunus</taxon>
    </lineage>
</organism>